<dbReference type="InterPro" id="IPR017452">
    <property type="entry name" value="GPCR_Rhodpsn_7TM"/>
</dbReference>
<keyword evidence="6" id="KW-1133">Transmembrane helix</keyword>
<evidence type="ECO:0000256" key="1">
    <source>
        <dbReference type="ARBA" id="ARBA00004651"/>
    </source>
</evidence>
<dbReference type="Pfam" id="PF00001">
    <property type="entry name" value="7tm_1"/>
    <property type="match status" value="1"/>
</dbReference>
<keyword evidence="5" id="KW-0677">Repeat</keyword>
<organism evidence="11 12">
    <name type="scientific">Owenia fusiformis</name>
    <name type="common">Polychaete worm</name>
    <dbReference type="NCBI Taxonomy" id="6347"/>
    <lineage>
        <taxon>Eukaryota</taxon>
        <taxon>Metazoa</taxon>
        <taxon>Spiralia</taxon>
        <taxon>Lophotrochozoa</taxon>
        <taxon>Annelida</taxon>
        <taxon>Polychaeta</taxon>
        <taxon>Sedentaria</taxon>
        <taxon>Canalipalpata</taxon>
        <taxon>Sabellida</taxon>
        <taxon>Oweniida</taxon>
        <taxon>Oweniidae</taxon>
        <taxon>Owenia</taxon>
    </lineage>
</organism>
<evidence type="ECO:0000256" key="5">
    <source>
        <dbReference type="ARBA" id="ARBA00022737"/>
    </source>
</evidence>
<dbReference type="InterPro" id="IPR000276">
    <property type="entry name" value="GPCR_Rhodpsn"/>
</dbReference>
<reference evidence="11" key="1">
    <citation type="submission" date="2022-03" db="EMBL/GenBank/DDBJ databases">
        <authorList>
            <person name="Martin C."/>
        </authorList>
    </citation>
    <scope>NUCLEOTIDE SEQUENCE</scope>
</reference>
<keyword evidence="3" id="KW-0433">Leucine-rich repeat</keyword>
<dbReference type="PROSITE" id="PS51450">
    <property type="entry name" value="LRR"/>
    <property type="match status" value="1"/>
</dbReference>
<evidence type="ECO:0000256" key="7">
    <source>
        <dbReference type="ARBA" id="ARBA00023040"/>
    </source>
</evidence>
<proteinExistence type="predicted"/>
<keyword evidence="10" id="KW-0807">Transducer</keyword>
<evidence type="ECO:0000256" key="8">
    <source>
        <dbReference type="ARBA" id="ARBA00023136"/>
    </source>
</evidence>
<dbReference type="GO" id="GO:0008528">
    <property type="term" value="F:G protein-coupled peptide receptor activity"/>
    <property type="evidence" value="ECO:0007669"/>
    <property type="project" value="TreeGrafter"/>
</dbReference>
<dbReference type="PANTHER" id="PTHR24372">
    <property type="entry name" value="GLYCOPROTEIN HORMONE RECEPTOR"/>
    <property type="match status" value="1"/>
</dbReference>
<evidence type="ECO:0000256" key="10">
    <source>
        <dbReference type="ARBA" id="ARBA00023224"/>
    </source>
</evidence>
<name>A0A8J1TXB1_OWEFU</name>
<gene>
    <name evidence="11" type="ORF">OFUS_LOCUS20845</name>
</gene>
<evidence type="ECO:0000256" key="2">
    <source>
        <dbReference type="ARBA" id="ARBA00022475"/>
    </source>
</evidence>
<keyword evidence="4" id="KW-0812">Transmembrane</keyword>
<evidence type="ECO:0000313" key="11">
    <source>
        <dbReference type="EMBL" id="CAH1796437.1"/>
    </source>
</evidence>
<sequence length="433" mass="49361">MACPSECICSWNSTNATTDCSSMNLYTINGDNVDNSTTYLDLSNNHLTELPDLDVQYSSLVTIDARRNGDLVHIPTWVSNLANLTSLLVDKGSTCCVLEKEMLAQNGTLGKHWVETVCQPTVPNTECTDHLLDIFTLVLYGLVAAASFIINTWVLVVLYGTKNRRTTPTQLLMGQFPVSNLLMTFYTVVLLERSVSFYNEYHYHQESWIHSQLCTLCGFIFITSNLMSTQLYLLTIIEMYIKIAFPFKDHLHLTGKKLNYAILILWIISLSVATLPLFKSVRIGMYNVTSMCIPVYSGTLFGLETNIWLRIYASILTLCFETIVVLLILLLRSVSHQRHSNTLTQENRRLVYNVIFMIAIHIVLWSVLLICLFMSTFGTGELGYYGRIGFSRLAVLETILNVTVYIIRKRTFQEDTKRFIKLFFEKIRCTSVL</sequence>
<keyword evidence="7" id="KW-0297">G-protein coupled receptor</keyword>
<dbReference type="GO" id="GO:0009755">
    <property type="term" value="P:hormone-mediated signaling pathway"/>
    <property type="evidence" value="ECO:0007669"/>
    <property type="project" value="TreeGrafter"/>
</dbReference>
<keyword evidence="2" id="KW-1003">Cell membrane</keyword>
<dbReference type="InterPro" id="IPR001611">
    <property type="entry name" value="Leu-rich_rpt"/>
</dbReference>
<dbReference type="GO" id="GO:0005886">
    <property type="term" value="C:plasma membrane"/>
    <property type="evidence" value="ECO:0007669"/>
    <property type="project" value="UniProtKB-SubCell"/>
</dbReference>
<dbReference type="Gene3D" id="1.20.1070.10">
    <property type="entry name" value="Rhodopsin 7-helix transmembrane proteins"/>
    <property type="match status" value="1"/>
</dbReference>
<evidence type="ECO:0000256" key="3">
    <source>
        <dbReference type="ARBA" id="ARBA00022614"/>
    </source>
</evidence>
<keyword evidence="12" id="KW-1185">Reference proteome</keyword>
<dbReference type="Gene3D" id="3.80.10.10">
    <property type="entry name" value="Ribonuclease Inhibitor"/>
    <property type="match status" value="1"/>
</dbReference>
<dbReference type="AlphaFoldDB" id="A0A8J1TXB1"/>
<dbReference type="Proteomes" id="UP000749559">
    <property type="component" value="Unassembled WGS sequence"/>
</dbReference>
<keyword evidence="8" id="KW-0472">Membrane</keyword>
<dbReference type="GO" id="GO:0007189">
    <property type="term" value="P:adenylate cyclase-activating G protein-coupled receptor signaling pathway"/>
    <property type="evidence" value="ECO:0007669"/>
    <property type="project" value="TreeGrafter"/>
</dbReference>
<dbReference type="PANTHER" id="PTHR24372:SF77">
    <property type="entry name" value="G-PROTEIN COUPLED RECEPTORS FAMILY 1 PROFILE DOMAIN-CONTAINING PROTEIN"/>
    <property type="match status" value="1"/>
</dbReference>
<protein>
    <submittedName>
        <fullName evidence="11">Uncharacterized protein</fullName>
    </submittedName>
</protein>
<evidence type="ECO:0000256" key="4">
    <source>
        <dbReference type="ARBA" id="ARBA00022692"/>
    </source>
</evidence>
<comment type="caution">
    <text evidence="11">The sequence shown here is derived from an EMBL/GenBank/DDBJ whole genome shotgun (WGS) entry which is preliminary data.</text>
</comment>
<dbReference type="PROSITE" id="PS50262">
    <property type="entry name" value="G_PROTEIN_RECEP_F1_2"/>
    <property type="match status" value="1"/>
</dbReference>
<dbReference type="SUPFAM" id="SSF52058">
    <property type="entry name" value="L domain-like"/>
    <property type="match status" value="1"/>
</dbReference>
<dbReference type="OrthoDB" id="676979at2759"/>
<dbReference type="EMBL" id="CAIIXF020000010">
    <property type="protein sequence ID" value="CAH1796437.1"/>
    <property type="molecule type" value="Genomic_DNA"/>
</dbReference>
<evidence type="ECO:0000256" key="9">
    <source>
        <dbReference type="ARBA" id="ARBA00023170"/>
    </source>
</evidence>
<dbReference type="SUPFAM" id="SSF81321">
    <property type="entry name" value="Family A G protein-coupled receptor-like"/>
    <property type="match status" value="1"/>
</dbReference>
<keyword evidence="9" id="KW-0675">Receptor</keyword>
<accession>A0A8J1TXB1</accession>
<evidence type="ECO:0000313" key="12">
    <source>
        <dbReference type="Proteomes" id="UP000749559"/>
    </source>
</evidence>
<comment type="subcellular location">
    <subcellularLocation>
        <location evidence="1">Cell membrane</location>
        <topology evidence="1">Multi-pass membrane protein</topology>
    </subcellularLocation>
</comment>
<evidence type="ECO:0000256" key="6">
    <source>
        <dbReference type="ARBA" id="ARBA00022989"/>
    </source>
</evidence>
<dbReference type="InterPro" id="IPR032675">
    <property type="entry name" value="LRR_dom_sf"/>
</dbReference>